<keyword evidence="3" id="KW-1185">Reference proteome</keyword>
<organism evidence="2 3">
    <name type="scientific">Tuber magnatum</name>
    <name type="common">white Piedmont truffle</name>
    <dbReference type="NCBI Taxonomy" id="42249"/>
    <lineage>
        <taxon>Eukaryota</taxon>
        <taxon>Fungi</taxon>
        <taxon>Dikarya</taxon>
        <taxon>Ascomycota</taxon>
        <taxon>Pezizomycotina</taxon>
        <taxon>Pezizomycetes</taxon>
        <taxon>Pezizales</taxon>
        <taxon>Tuberaceae</taxon>
        <taxon>Tuber</taxon>
    </lineage>
</organism>
<evidence type="ECO:0000313" key="3">
    <source>
        <dbReference type="Proteomes" id="UP000246991"/>
    </source>
</evidence>
<feature type="transmembrane region" description="Helical" evidence="1">
    <location>
        <begin position="129"/>
        <end position="147"/>
    </location>
</feature>
<protein>
    <recommendedName>
        <fullName evidence="4">MARVEL domain-containing protein</fullName>
    </recommendedName>
</protein>
<keyword evidence="1" id="KW-1133">Transmembrane helix</keyword>
<feature type="transmembrane region" description="Helical" evidence="1">
    <location>
        <begin position="86"/>
        <end position="108"/>
    </location>
</feature>
<feature type="transmembrane region" description="Helical" evidence="1">
    <location>
        <begin position="59"/>
        <end position="80"/>
    </location>
</feature>
<gene>
    <name evidence="2" type="ORF">C7212DRAFT_215497</name>
</gene>
<dbReference type="PANTHER" id="PTHR42083:SF1">
    <property type="entry name" value="MARVEL DOMAIN-CONTAINING PROTEIN"/>
    <property type="match status" value="1"/>
</dbReference>
<reference evidence="2 3" key="1">
    <citation type="submission" date="2018-03" db="EMBL/GenBank/DDBJ databases">
        <title>Genomes of Pezizomycetes fungi and the evolution of truffles.</title>
        <authorList>
            <person name="Murat C."/>
            <person name="Payen T."/>
            <person name="Noel B."/>
            <person name="Kuo A."/>
            <person name="Martin F.M."/>
        </authorList>
    </citation>
    <scope>NUCLEOTIDE SEQUENCE [LARGE SCALE GENOMIC DNA]</scope>
    <source>
        <strain evidence="2">091103-1</strain>
    </source>
</reference>
<sequence length="163" mass="18028">MVQKNKSHRTPLPDPAIITIPRLVTRILQILIALAASGIYGRDLQFATKNDQRADSRWVFAEVVVGISILLAIAYVLPFVRSFKTFYLDGVVFLLWVVLLGIFGVLFAKVDCRGAAGCRRMKGGVWVDVVGMLLWFATFVGGGIMLWKDRHGKSIYTGRGSVA</sequence>
<dbReference type="OrthoDB" id="5363290at2759"/>
<comment type="caution">
    <text evidence="2">The sequence shown here is derived from an EMBL/GenBank/DDBJ whole genome shotgun (WGS) entry which is preliminary data.</text>
</comment>
<name>A0A317SI05_9PEZI</name>
<dbReference type="Proteomes" id="UP000246991">
    <property type="component" value="Unassembled WGS sequence"/>
</dbReference>
<evidence type="ECO:0008006" key="4">
    <source>
        <dbReference type="Google" id="ProtNLM"/>
    </source>
</evidence>
<evidence type="ECO:0000256" key="1">
    <source>
        <dbReference type="SAM" id="Phobius"/>
    </source>
</evidence>
<accession>A0A317SI05</accession>
<dbReference type="PANTHER" id="PTHR42083">
    <property type="entry name" value="MARVEL DOMAIN-CONTAINING PROTEIN"/>
    <property type="match status" value="1"/>
</dbReference>
<dbReference type="AlphaFoldDB" id="A0A317SI05"/>
<keyword evidence="1" id="KW-0472">Membrane</keyword>
<evidence type="ECO:0000313" key="2">
    <source>
        <dbReference type="EMBL" id="PWW74124.1"/>
    </source>
</evidence>
<dbReference type="EMBL" id="PYWC01000066">
    <property type="protein sequence ID" value="PWW74124.1"/>
    <property type="molecule type" value="Genomic_DNA"/>
</dbReference>
<proteinExistence type="predicted"/>
<keyword evidence="1" id="KW-0812">Transmembrane</keyword>